<dbReference type="AlphaFoldDB" id="A0A9D9DJL3"/>
<dbReference type="Gene3D" id="3.30.1370.50">
    <property type="entry name" value="R3H-like domain"/>
    <property type="match status" value="1"/>
</dbReference>
<dbReference type="GO" id="GO:0008360">
    <property type="term" value="P:regulation of cell shape"/>
    <property type="evidence" value="ECO:0007669"/>
    <property type="project" value="UniProtKB-KW"/>
</dbReference>
<proteinExistence type="predicted"/>
<dbReference type="SUPFAM" id="SSF82708">
    <property type="entry name" value="R3H domain"/>
    <property type="match status" value="1"/>
</dbReference>
<evidence type="ECO:0000256" key="2">
    <source>
        <dbReference type="ARBA" id="ARBA00022884"/>
    </source>
</evidence>
<feature type="domain" description="R3H" evidence="7">
    <location>
        <begin position="133"/>
        <end position="199"/>
    </location>
</feature>
<dbReference type="CDD" id="cd02644">
    <property type="entry name" value="R3H_jag"/>
    <property type="match status" value="1"/>
</dbReference>
<dbReference type="GO" id="GO:0071555">
    <property type="term" value="P:cell wall organization"/>
    <property type="evidence" value="ECO:0007669"/>
    <property type="project" value="UniProtKB-KW"/>
</dbReference>
<accession>A0A9D9DJL3</accession>
<dbReference type="SMART" id="SM00393">
    <property type="entry name" value="R3H"/>
    <property type="match status" value="1"/>
</dbReference>
<dbReference type="InterPro" id="IPR039247">
    <property type="entry name" value="KhpB"/>
</dbReference>
<organism evidence="8 9">
    <name type="scientific">Candidatus Onthovivens merdipullorum</name>
    <dbReference type="NCBI Taxonomy" id="2840889"/>
    <lineage>
        <taxon>Bacteria</taxon>
        <taxon>Bacillati</taxon>
        <taxon>Bacillota</taxon>
        <taxon>Bacilli</taxon>
        <taxon>Bacillales</taxon>
        <taxon>Candidatus Onthovivens</taxon>
    </lineage>
</organism>
<keyword evidence="3" id="KW-0133">Cell shape</keyword>
<dbReference type="PANTHER" id="PTHR35800:SF1">
    <property type="entry name" value="RNA-BINDING PROTEIN KHPB"/>
    <property type="match status" value="1"/>
</dbReference>
<dbReference type="InterPro" id="IPR038008">
    <property type="entry name" value="Jag_KH"/>
</dbReference>
<reference evidence="8" key="2">
    <citation type="journal article" date="2021" name="PeerJ">
        <title>Extensive microbial diversity within the chicken gut microbiome revealed by metagenomics and culture.</title>
        <authorList>
            <person name="Gilroy R."/>
            <person name="Ravi A."/>
            <person name="Getino M."/>
            <person name="Pursley I."/>
            <person name="Horton D.L."/>
            <person name="Alikhan N.F."/>
            <person name="Baker D."/>
            <person name="Gharbi K."/>
            <person name="Hall N."/>
            <person name="Watson M."/>
            <person name="Adriaenssens E.M."/>
            <person name="Foster-Nyarko E."/>
            <person name="Jarju S."/>
            <person name="Secka A."/>
            <person name="Antonio M."/>
            <person name="Oren A."/>
            <person name="Chaudhuri R.R."/>
            <person name="La Ragione R."/>
            <person name="Hildebrand F."/>
            <person name="Pallen M.J."/>
        </authorList>
    </citation>
    <scope>NUCLEOTIDE SEQUENCE</scope>
    <source>
        <strain evidence="8">11159</strain>
    </source>
</reference>
<dbReference type="Pfam" id="PF01424">
    <property type="entry name" value="R3H"/>
    <property type="match status" value="1"/>
</dbReference>
<comment type="caution">
    <text evidence="8">The sequence shown here is derived from an EMBL/GenBank/DDBJ whole genome shotgun (WGS) entry which is preliminary data.</text>
</comment>
<feature type="region of interest" description="Disordered" evidence="6">
    <location>
        <begin position="206"/>
        <end position="234"/>
    </location>
</feature>
<dbReference type="Gene3D" id="3.30.300.20">
    <property type="match status" value="1"/>
</dbReference>
<dbReference type="NCBIfam" id="NF041568">
    <property type="entry name" value="Jag_EloR"/>
    <property type="match status" value="1"/>
</dbReference>
<keyword evidence="4" id="KW-0143">Chaperone</keyword>
<evidence type="ECO:0000256" key="6">
    <source>
        <dbReference type="SAM" id="MobiDB-lite"/>
    </source>
</evidence>
<dbReference type="InterPro" id="IPR001374">
    <property type="entry name" value="R3H_dom"/>
</dbReference>
<evidence type="ECO:0000256" key="4">
    <source>
        <dbReference type="ARBA" id="ARBA00023186"/>
    </source>
</evidence>
<keyword evidence="2" id="KW-0694">RNA-binding</keyword>
<feature type="compositionally biased region" description="Acidic residues" evidence="6">
    <location>
        <begin position="214"/>
        <end position="223"/>
    </location>
</feature>
<keyword evidence="1" id="KW-0963">Cytoplasm</keyword>
<dbReference type="InterPro" id="IPR036867">
    <property type="entry name" value="R3H_dom_sf"/>
</dbReference>
<evidence type="ECO:0000256" key="5">
    <source>
        <dbReference type="ARBA" id="ARBA00023316"/>
    </source>
</evidence>
<dbReference type="SMART" id="SM01245">
    <property type="entry name" value="Jag_N"/>
    <property type="match status" value="1"/>
</dbReference>
<gene>
    <name evidence="8" type="ORF">IAC58_02140</name>
</gene>
<dbReference type="PROSITE" id="PS51061">
    <property type="entry name" value="R3H"/>
    <property type="match status" value="1"/>
</dbReference>
<dbReference type="GO" id="GO:0003723">
    <property type="term" value="F:RNA binding"/>
    <property type="evidence" value="ECO:0007669"/>
    <property type="project" value="UniProtKB-KW"/>
</dbReference>
<sequence length="234" mass="26551">MKEFTSKTVEEALNIASNELETPVEELCYEIEEEKKGLFSKKATIIVYEVADMIEYAENYIKDVIGALGLEVSLQTFYRDGVAKILIETNKNSLLIGKNGFTLQSLNELVKLAVNSKFKKKLRILLDISDYKDRKYRRVISIAKKMAKEVCRTHIDAKLDPMTPDERKKVHNALGSFRNIKTESIGDGKDRAIVIRYVGKNTPTNNINSNSEETSIEVNEEIDNQVIDTPKEGE</sequence>
<dbReference type="Proteomes" id="UP000823613">
    <property type="component" value="Unassembled WGS sequence"/>
</dbReference>
<evidence type="ECO:0000256" key="3">
    <source>
        <dbReference type="ARBA" id="ARBA00022960"/>
    </source>
</evidence>
<dbReference type="InterPro" id="IPR038247">
    <property type="entry name" value="Jag_N_dom_sf"/>
</dbReference>
<dbReference type="PANTHER" id="PTHR35800">
    <property type="entry name" value="PROTEIN JAG"/>
    <property type="match status" value="1"/>
</dbReference>
<name>A0A9D9DJL3_9BACL</name>
<dbReference type="Pfam" id="PF14804">
    <property type="entry name" value="Jag_N"/>
    <property type="match status" value="1"/>
</dbReference>
<dbReference type="EMBL" id="JADIMY010000046">
    <property type="protein sequence ID" value="MBO8427345.1"/>
    <property type="molecule type" value="Genomic_DNA"/>
</dbReference>
<keyword evidence="5" id="KW-0961">Cell wall biogenesis/degradation</keyword>
<reference evidence="8" key="1">
    <citation type="submission" date="2020-10" db="EMBL/GenBank/DDBJ databases">
        <authorList>
            <person name="Gilroy R."/>
        </authorList>
    </citation>
    <scope>NUCLEOTIDE SEQUENCE</scope>
    <source>
        <strain evidence="8">11159</strain>
    </source>
</reference>
<dbReference type="InterPro" id="IPR034079">
    <property type="entry name" value="R3H_KhpB"/>
</dbReference>
<dbReference type="Gene3D" id="3.30.30.80">
    <property type="entry name" value="probable RNA-binding protein from clostridium symbiosum atcc 14940"/>
    <property type="match status" value="1"/>
</dbReference>
<protein>
    <submittedName>
        <fullName evidence="8">Jag N-terminal domain-containing protein</fullName>
    </submittedName>
</protein>
<evidence type="ECO:0000256" key="1">
    <source>
        <dbReference type="ARBA" id="ARBA00022490"/>
    </source>
</evidence>
<evidence type="ECO:0000259" key="7">
    <source>
        <dbReference type="PROSITE" id="PS51061"/>
    </source>
</evidence>
<dbReference type="CDD" id="cd02414">
    <property type="entry name" value="KH-II_Jag"/>
    <property type="match status" value="1"/>
</dbReference>
<dbReference type="InterPro" id="IPR032782">
    <property type="entry name" value="KhpB_N"/>
</dbReference>
<evidence type="ECO:0000313" key="8">
    <source>
        <dbReference type="EMBL" id="MBO8427345.1"/>
    </source>
</evidence>
<evidence type="ECO:0000313" key="9">
    <source>
        <dbReference type="Proteomes" id="UP000823613"/>
    </source>
</evidence>
<dbReference type="InterPro" id="IPR015946">
    <property type="entry name" value="KH_dom-like_a/b"/>
</dbReference>